<keyword evidence="4" id="KW-0346">Stress response</keyword>
<proteinExistence type="inferred from homology"/>
<dbReference type="GO" id="GO:0140662">
    <property type="term" value="F:ATP-dependent protein folding chaperone"/>
    <property type="evidence" value="ECO:0007669"/>
    <property type="project" value="InterPro"/>
</dbReference>
<protein>
    <submittedName>
        <fullName evidence="7">Hsp70 family protein</fullName>
    </submittedName>
</protein>
<dbReference type="Gene3D" id="3.30.420.40">
    <property type="match status" value="2"/>
</dbReference>
<dbReference type="PANTHER" id="PTHR19375">
    <property type="entry name" value="HEAT SHOCK PROTEIN 70KDA"/>
    <property type="match status" value="1"/>
</dbReference>
<reference evidence="7 8" key="1">
    <citation type="submission" date="2017-12" db="EMBL/GenBank/DDBJ databases">
        <title>Phylogenetic diversity of female urinary microbiome.</title>
        <authorList>
            <person name="Thomas-White K."/>
            <person name="Wolfe A.J."/>
        </authorList>
    </citation>
    <scope>NUCLEOTIDE SEQUENCE [LARGE SCALE GENOMIC DNA]</scope>
    <source>
        <strain evidence="7 8">UMB0250</strain>
    </source>
</reference>
<dbReference type="PRINTS" id="PR00301">
    <property type="entry name" value="HEATSHOCK70"/>
</dbReference>
<gene>
    <name evidence="7" type="ORF">CYJ25_05295</name>
</gene>
<dbReference type="RefSeq" id="WP_101628152.1">
    <property type="nucleotide sequence ID" value="NZ_PKKJ01000005.1"/>
</dbReference>
<dbReference type="GO" id="GO:0005524">
    <property type="term" value="F:ATP binding"/>
    <property type="evidence" value="ECO:0007669"/>
    <property type="project" value="UniProtKB-KW"/>
</dbReference>
<comment type="similarity">
    <text evidence="1 6">Belongs to the heat shock protein 70 family.</text>
</comment>
<name>A0A2I1I4T5_9ACTO</name>
<evidence type="ECO:0000256" key="1">
    <source>
        <dbReference type="ARBA" id="ARBA00007381"/>
    </source>
</evidence>
<dbReference type="Pfam" id="PF00012">
    <property type="entry name" value="HSP70"/>
    <property type="match status" value="1"/>
</dbReference>
<dbReference type="InterPro" id="IPR018181">
    <property type="entry name" value="Heat_shock_70_CS"/>
</dbReference>
<dbReference type="AlphaFoldDB" id="A0A2I1I4T5"/>
<accession>A0A2I1I4T5</accession>
<evidence type="ECO:0000256" key="5">
    <source>
        <dbReference type="ARBA" id="ARBA00023186"/>
    </source>
</evidence>
<dbReference type="InterPro" id="IPR043129">
    <property type="entry name" value="ATPase_NBD"/>
</dbReference>
<dbReference type="Proteomes" id="UP000234545">
    <property type="component" value="Unassembled WGS sequence"/>
</dbReference>
<evidence type="ECO:0000256" key="2">
    <source>
        <dbReference type="ARBA" id="ARBA00022741"/>
    </source>
</evidence>
<dbReference type="PROSITE" id="PS00329">
    <property type="entry name" value="HSP70_2"/>
    <property type="match status" value="1"/>
</dbReference>
<keyword evidence="5" id="KW-0143">Chaperone</keyword>
<keyword evidence="3 6" id="KW-0067">ATP-binding</keyword>
<dbReference type="EMBL" id="PKKJ01000005">
    <property type="protein sequence ID" value="PKY66172.1"/>
    <property type="molecule type" value="Genomic_DNA"/>
</dbReference>
<dbReference type="OrthoDB" id="9766019at2"/>
<evidence type="ECO:0000256" key="6">
    <source>
        <dbReference type="RuleBase" id="RU003322"/>
    </source>
</evidence>
<evidence type="ECO:0000313" key="7">
    <source>
        <dbReference type="EMBL" id="PKY66172.1"/>
    </source>
</evidence>
<evidence type="ECO:0000256" key="4">
    <source>
        <dbReference type="ARBA" id="ARBA00023016"/>
    </source>
</evidence>
<sequence>MKFGVDFGTTRTTVALVDRGNYPLISFISPDGDAFDHIPSVVALDDTGLLFGFEAHKAALEGGEHIRSFKRLLSDPDVTPRTTLRLGNRDFLIVDVLTRFLKYVAGMVRENSSAVIDGDEPLEAVIGIPAHAWSAQRFITLEAFKTAGWHVIEMMNEPSAAGFEYTHRHASSLNAKRTRILVYDLGGGTFDASLVEAVGRDHAVLDSAGDNLLGGDDFDMVLAQVALRNANVMPASLSDMGWQALIEECRVVKESLNPNSRNVVVTIGDTPISFSVKDYYEAATPLVEHTLEVLDSLLSPTENGGERVIPEDVAGLYVVGGASEFPLVSKVLRRRFGRRVHRSIHNAGSTAIGLAIAADEQAGYTVSERLARGLGVFREYDSGASLSFDPLLTPDDRWTPGEDTLVVRRYMAAHNVGYYRFVEYRSVDEQGVPRGQVSPAGEIIMPFDPVLQGEDVDLKHVSIERTEIGHLIEERYRVDENGIVDVEIVDTETGYTQSARLG</sequence>
<dbReference type="SUPFAM" id="SSF53067">
    <property type="entry name" value="Actin-like ATPase domain"/>
    <property type="match status" value="2"/>
</dbReference>
<dbReference type="InterPro" id="IPR013126">
    <property type="entry name" value="Hsp_70_fam"/>
</dbReference>
<evidence type="ECO:0000313" key="8">
    <source>
        <dbReference type="Proteomes" id="UP000234545"/>
    </source>
</evidence>
<evidence type="ECO:0000256" key="3">
    <source>
        <dbReference type="ARBA" id="ARBA00022840"/>
    </source>
</evidence>
<keyword evidence="2 6" id="KW-0547">Nucleotide-binding</keyword>
<comment type="caution">
    <text evidence="7">The sequence shown here is derived from an EMBL/GenBank/DDBJ whole genome shotgun (WGS) entry which is preliminary data.</text>
</comment>
<organism evidence="7 8">
    <name type="scientific">Schaalia turicensis</name>
    <dbReference type="NCBI Taxonomy" id="131111"/>
    <lineage>
        <taxon>Bacteria</taxon>
        <taxon>Bacillati</taxon>
        <taxon>Actinomycetota</taxon>
        <taxon>Actinomycetes</taxon>
        <taxon>Actinomycetales</taxon>
        <taxon>Actinomycetaceae</taxon>
        <taxon>Schaalia</taxon>
    </lineage>
</organism>
<dbReference type="Gene3D" id="3.90.640.10">
    <property type="entry name" value="Actin, Chain A, domain 4"/>
    <property type="match status" value="1"/>
</dbReference>